<dbReference type="InterPro" id="IPR037171">
    <property type="entry name" value="NagB/RpiA_transferase-like"/>
</dbReference>
<gene>
    <name evidence="2" type="ORF">F8566_41285</name>
</gene>
<dbReference type="AlphaFoldDB" id="A0A6H9Y979"/>
<dbReference type="Proteomes" id="UP000468735">
    <property type="component" value="Unassembled WGS sequence"/>
</dbReference>
<name>A0A6H9Y979_9ACTN</name>
<evidence type="ECO:0000313" key="2">
    <source>
        <dbReference type="EMBL" id="KAB2341574.1"/>
    </source>
</evidence>
<evidence type="ECO:0000256" key="1">
    <source>
        <dbReference type="ARBA" id="ARBA00007047"/>
    </source>
</evidence>
<accession>A0A6H9Y979</accession>
<organism evidence="2 3">
    <name type="scientific">Actinomadura rudentiformis</name>
    <dbReference type="NCBI Taxonomy" id="359158"/>
    <lineage>
        <taxon>Bacteria</taxon>
        <taxon>Bacillati</taxon>
        <taxon>Actinomycetota</taxon>
        <taxon>Actinomycetes</taxon>
        <taxon>Streptosporangiales</taxon>
        <taxon>Thermomonosporaceae</taxon>
        <taxon>Actinomadura</taxon>
    </lineage>
</organism>
<keyword evidence="2" id="KW-0808">Transferase</keyword>
<sequence length="253" mass="27294">MTMQCTRAEVCVVAASDSWRGAGEVLAHAVGAVPAISVRLARLTHSPDLVLSDGEAFFMSDPPPLGKTAAEAGTVEAWTPYREVFDIVQSGRRRSMMGASQLDRYGNQNISCIGDWRRPARQLIGVRGAPGNTVNHRTNYWVPKHSPRVFVEQVDVVSGVGNDRARAAGGAAARFHDLGVVITELAVFDYGPDGALRIRSVHPGVTVEEVRHATGFAVDASTATETRMPTAEELRLIREVIDPMGLRAREVPG</sequence>
<dbReference type="EMBL" id="WBMT01000025">
    <property type="protein sequence ID" value="KAB2341574.1"/>
    <property type="molecule type" value="Genomic_DNA"/>
</dbReference>
<dbReference type="SMART" id="SM00882">
    <property type="entry name" value="CoA_trans"/>
    <property type="match status" value="1"/>
</dbReference>
<comment type="similarity">
    <text evidence="1">Belongs to the 3-oxoacid CoA-transferase subunit B family.</text>
</comment>
<reference evidence="2 3" key="1">
    <citation type="submission" date="2019-09" db="EMBL/GenBank/DDBJ databases">
        <title>Actinomadura physcomitrii sp. nov., a novel actinomycete isolated from moss [Physcomitrium sphaericum (Ludw) Fuernr].</title>
        <authorList>
            <person name="Zhuang X."/>
            <person name="Liu C."/>
        </authorList>
    </citation>
    <scope>NUCLEOTIDE SEQUENCE [LARGE SCALE GENOMIC DNA]</scope>
    <source>
        <strain evidence="2 3">HMC1</strain>
    </source>
</reference>
<keyword evidence="3" id="KW-1185">Reference proteome</keyword>
<dbReference type="PANTHER" id="PTHR43293:SF3">
    <property type="entry name" value="CHOLESTEROL RING-CLEAVING HYDROLASE IPDB SUBUNIT"/>
    <property type="match status" value="1"/>
</dbReference>
<dbReference type="Gene3D" id="3.40.1080.10">
    <property type="entry name" value="Glutaconate Coenzyme A-transferase"/>
    <property type="match status" value="1"/>
</dbReference>
<evidence type="ECO:0000313" key="3">
    <source>
        <dbReference type="Proteomes" id="UP000468735"/>
    </source>
</evidence>
<dbReference type="InterPro" id="IPR004165">
    <property type="entry name" value="CoA_trans_fam_I"/>
</dbReference>
<dbReference type="PANTHER" id="PTHR43293">
    <property type="entry name" value="ACETATE COA-TRANSFERASE YDIF"/>
    <property type="match status" value="1"/>
</dbReference>
<dbReference type="GO" id="GO:0008410">
    <property type="term" value="F:CoA-transferase activity"/>
    <property type="evidence" value="ECO:0007669"/>
    <property type="project" value="InterPro"/>
</dbReference>
<comment type="caution">
    <text evidence="2">The sequence shown here is derived from an EMBL/GenBank/DDBJ whole genome shotgun (WGS) entry which is preliminary data.</text>
</comment>
<protein>
    <submittedName>
        <fullName evidence="2">CoA-transferase</fullName>
    </submittedName>
</protein>
<dbReference type="SUPFAM" id="SSF100950">
    <property type="entry name" value="NagB/RpiA/CoA transferase-like"/>
    <property type="match status" value="1"/>
</dbReference>
<proteinExistence type="inferred from homology"/>
<dbReference type="OrthoDB" id="9813111at2"/>